<name>A0ABP0LF73_9DINO</name>
<proteinExistence type="predicted"/>
<evidence type="ECO:0000313" key="4">
    <source>
        <dbReference type="Proteomes" id="UP001642464"/>
    </source>
</evidence>
<reference evidence="3 4" key="1">
    <citation type="submission" date="2024-02" db="EMBL/GenBank/DDBJ databases">
        <authorList>
            <person name="Chen Y."/>
            <person name="Shah S."/>
            <person name="Dougan E. K."/>
            <person name="Thang M."/>
            <person name="Chan C."/>
        </authorList>
    </citation>
    <scope>NUCLEOTIDE SEQUENCE [LARGE SCALE GENOMIC DNA]</scope>
</reference>
<dbReference type="InterPro" id="IPR001525">
    <property type="entry name" value="C5_MeTfrase"/>
</dbReference>
<dbReference type="EMBL" id="CAXAMM010015914">
    <property type="protein sequence ID" value="CAK9037628.1"/>
    <property type="molecule type" value="Genomic_DNA"/>
</dbReference>
<dbReference type="GO" id="GO:0032259">
    <property type="term" value="P:methylation"/>
    <property type="evidence" value="ECO:0007669"/>
    <property type="project" value="UniProtKB-KW"/>
</dbReference>
<dbReference type="InterPro" id="IPR029063">
    <property type="entry name" value="SAM-dependent_MTases_sf"/>
</dbReference>
<evidence type="ECO:0000256" key="2">
    <source>
        <dbReference type="ARBA" id="ARBA00022679"/>
    </source>
</evidence>
<comment type="caution">
    <text evidence="3">The sequence shown here is derived from an EMBL/GenBank/DDBJ whole genome shotgun (WGS) entry which is preliminary data.</text>
</comment>
<keyword evidence="2" id="KW-0808">Transferase</keyword>
<sequence length="243" mass="26516">MEEGSLPRCPIHTNVIGYQPAGDELSASWVLAGFPCQGVSQAGKQAGLGDARSSLVSEAFTTFDRMPRGQGMLMENVGALLTKQPECRKLFCYIQKAWAQVFLTGFGAVYTFNHFVESYDLFIMLFNSSGFISSWTESVQLLGLCGKRDEFVLDVQQACQCGPARIGLSLGLGDESRVVTNIWSAMRLDVFGSSCLQCGVATNCHFRRQSCVWFQARSQGWGGIGCGRNLQNGNELLEGGNVH</sequence>
<dbReference type="Pfam" id="PF00145">
    <property type="entry name" value="DNA_methylase"/>
    <property type="match status" value="1"/>
</dbReference>
<dbReference type="Proteomes" id="UP001642464">
    <property type="component" value="Unassembled WGS sequence"/>
</dbReference>
<protein>
    <submittedName>
        <fullName evidence="3">Modification methylase BanI (M.BanI) (Cytosine-specific methyltransferase BanI)</fullName>
    </submittedName>
</protein>
<dbReference type="Gene3D" id="3.40.50.150">
    <property type="entry name" value="Vaccinia Virus protein VP39"/>
    <property type="match status" value="1"/>
</dbReference>
<organism evidence="3 4">
    <name type="scientific">Durusdinium trenchii</name>
    <dbReference type="NCBI Taxonomy" id="1381693"/>
    <lineage>
        <taxon>Eukaryota</taxon>
        <taxon>Sar</taxon>
        <taxon>Alveolata</taxon>
        <taxon>Dinophyceae</taxon>
        <taxon>Suessiales</taxon>
        <taxon>Symbiodiniaceae</taxon>
        <taxon>Durusdinium</taxon>
    </lineage>
</organism>
<gene>
    <name evidence="3" type="ORF">SCF082_LOCUS22260</name>
</gene>
<dbReference type="GO" id="GO:0008168">
    <property type="term" value="F:methyltransferase activity"/>
    <property type="evidence" value="ECO:0007669"/>
    <property type="project" value="UniProtKB-KW"/>
</dbReference>
<accession>A0ABP0LF73</accession>
<evidence type="ECO:0000256" key="1">
    <source>
        <dbReference type="ARBA" id="ARBA00022603"/>
    </source>
</evidence>
<keyword evidence="4" id="KW-1185">Reference proteome</keyword>
<evidence type="ECO:0000313" key="3">
    <source>
        <dbReference type="EMBL" id="CAK9037628.1"/>
    </source>
</evidence>
<dbReference type="SUPFAM" id="SSF53335">
    <property type="entry name" value="S-adenosyl-L-methionine-dependent methyltransferases"/>
    <property type="match status" value="1"/>
</dbReference>
<keyword evidence="1 3" id="KW-0489">Methyltransferase</keyword>